<feature type="compositionally biased region" description="Low complexity" evidence="1">
    <location>
        <begin position="38"/>
        <end position="48"/>
    </location>
</feature>
<gene>
    <name evidence="3" type="ORF">C5E45_10395</name>
</gene>
<evidence type="ECO:0000256" key="1">
    <source>
        <dbReference type="SAM" id="MobiDB-lite"/>
    </source>
</evidence>
<evidence type="ECO:0000313" key="3">
    <source>
        <dbReference type="EMBL" id="PPJ38326.1"/>
    </source>
</evidence>
<dbReference type="AlphaFoldDB" id="A0A2S6ASY9"/>
<keyword evidence="2" id="KW-0812">Transmembrane</keyword>
<dbReference type="Pfam" id="PF03988">
    <property type="entry name" value="DUF347"/>
    <property type="match status" value="4"/>
</dbReference>
<feature type="transmembrane region" description="Helical" evidence="2">
    <location>
        <begin position="260"/>
        <end position="291"/>
    </location>
</feature>
<feature type="transmembrane region" description="Helical" evidence="2">
    <location>
        <begin position="229"/>
        <end position="248"/>
    </location>
</feature>
<comment type="caution">
    <text evidence="3">The sequence shown here is derived from an EMBL/GenBank/DDBJ whole genome shotgun (WGS) entry which is preliminary data.</text>
</comment>
<feature type="region of interest" description="Disordered" evidence="1">
    <location>
        <begin position="1"/>
        <end position="63"/>
    </location>
</feature>
<keyword evidence="2" id="KW-0472">Membrane</keyword>
<dbReference type="EMBL" id="PSZC01000006">
    <property type="protein sequence ID" value="PPJ38326.1"/>
    <property type="molecule type" value="Genomic_DNA"/>
</dbReference>
<feature type="compositionally biased region" description="Basic and acidic residues" evidence="1">
    <location>
        <begin position="10"/>
        <end position="26"/>
    </location>
</feature>
<proteinExistence type="predicted"/>
<evidence type="ECO:0000313" key="4">
    <source>
        <dbReference type="Proteomes" id="UP000239874"/>
    </source>
</evidence>
<sequence length="355" mass="37477">MSNTTPTARAETRADRIRTPHRDGCVQRRNRFTHPSSTTTTTTTTTTTRPSRSQRGLSDGRAECHRPCVETVAGSRPGKDYPVTNPAPARAGYKLPQVTALFWVLKIAATTLGETGGDLLAQTLKLGYAAASLLFLAIFVVSLIAQLRARRFHPALYWTVIAATSTAGTTMSDLINRGPGSDTSTDGGLGYGAGAALLISGLAIVFVIWRFSGQTYDVSNIRTLRGEMLYWAAILLSNTLGTSLGDYLSDSSGLGYGGGAALIGTIMVVILLVHYFTPISGVVLFWMAFILTRPLGATAGDLLSKSHSSGGLGFGTYGTSAVLLAILVAGIAYSHAKAARATPENSDDDLVRAIE</sequence>
<accession>A0A2S6ASY9</accession>
<feature type="transmembrane region" description="Helical" evidence="2">
    <location>
        <begin position="126"/>
        <end position="149"/>
    </location>
</feature>
<dbReference type="InterPro" id="IPR007136">
    <property type="entry name" value="DUF347"/>
</dbReference>
<name>A0A2S6ASY9_9NOCA</name>
<dbReference type="Proteomes" id="UP000239874">
    <property type="component" value="Unassembled WGS sequence"/>
</dbReference>
<evidence type="ECO:0008006" key="5">
    <source>
        <dbReference type="Google" id="ProtNLM"/>
    </source>
</evidence>
<feature type="transmembrane region" description="Helical" evidence="2">
    <location>
        <begin position="155"/>
        <end position="176"/>
    </location>
</feature>
<dbReference type="OrthoDB" id="9794709at2"/>
<feature type="transmembrane region" description="Helical" evidence="2">
    <location>
        <begin position="188"/>
        <end position="209"/>
    </location>
</feature>
<evidence type="ECO:0000256" key="2">
    <source>
        <dbReference type="SAM" id="Phobius"/>
    </source>
</evidence>
<protein>
    <recommendedName>
        <fullName evidence="5">Membrane-anchored protein</fullName>
    </recommendedName>
</protein>
<reference evidence="3 4" key="1">
    <citation type="submission" date="2018-02" db="EMBL/GenBank/DDBJ databases">
        <title>8 Nocardia nova and 1 Nocardia cyriacigeorgica strain used for evolution to TMP-SMX.</title>
        <authorList>
            <person name="Mehta H."/>
            <person name="Weng J."/>
            <person name="Shamoo Y."/>
        </authorList>
    </citation>
    <scope>NUCLEOTIDE SEQUENCE [LARGE SCALE GENOMIC DNA]</scope>
    <source>
        <strain evidence="3 4">MDA3139</strain>
    </source>
</reference>
<organism evidence="3 4">
    <name type="scientific">Nocardia nova</name>
    <dbReference type="NCBI Taxonomy" id="37330"/>
    <lineage>
        <taxon>Bacteria</taxon>
        <taxon>Bacillati</taxon>
        <taxon>Actinomycetota</taxon>
        <taxon>Actinomycetes</taxon>
        <taxon>Mycobacteriales</taxon>
        <taxon>Nocardiaceae</taxon>
        <taxon>Nocardia</taxon>
    </lineage>
</organism>
<keyword evidence="2" id="KW-1133">Transmembrane helix</keyword>
<feature type="transmembrane region" description="Helical" evidence="2">
    <location>
        <begin position="311"/>
        <end position="333"/>
    </location>
</feature>